<dbReference type="AlphaFoldDB" id="A0A7T3DDK4"/>
<proteinExistence type="predicted"/>
<keyword evidence="3" id="KW-1185">Reference proteome</keyword>
<dbReference type="RefSeq" id="WP_016451205.1">
    <property type="nucleotide sequence ID" value="NZ_CP065748.1"/>
</dbReference>
<dbReference type="KEGG" id="dla:I6G47_30045"/>
<name>A0A7T3DDK4_9BURK</name>
<dbReference type="PROSITE" id="PS00409">
    <property type="entry name" value="PROKAR_NTER_METHYL"/>
    <property type="match status" value="1"/>
</dbReference>
<dbReference type="Pfam" id="PF07963">
    <property type="entry name" value="N_methyl"/>
    <property type="match status" value="1"/>
</dbReference>
<evidence type="ECO:0000256" key="1">
    <source>
        <dbReference type="SAM" id="Phobius"/>
    </source>
</evidence>
<accession>A0A7T3DDK4</accession>
<dbReference type="Proteomes" id="UP000595064">
    <property type="component" value="Chromosome"/>
</dbReference>
<dbReference type="InterPro" id="IPR012902">
    <property type="entry name" value="N_methyl_site"/>
</dbReference>
<keyword evidence="1" id="KW-0472">Membrane</keyword>
<evidence type="ECO:0000313" key="3">
    <source>
        <dbReference type="Proteomes" id="UP000595064"/>
    </source>
</evidence>
<dbReference type="InterPro" id="IPR032092">
    <property type="entry name" value="PilW"/>
</dbReference>
<feature type="transmembrane region" description="Helical" evidence="1">
    <location>
        <begin position="36"/>
        <end position="59"/>
    </location>
</feature>
<sequence>MATRIQFFKTPRPGALSAKPALASPRRAMAQRGVTLIELMVGIAIGLLVVAVSMAALMVSRGVSGTVSDASGLQQQAAYALRVIGLQLRQSGSLYLNLNPTSAIAANSSAAPVAFETKAESVNKGNTFDPVTNAILGTASPTTLAVGYRRYKEPVYSSADEQSLARNCLGGPANASTDQRVESVFQLSGSQLQCQGNGSTPQTLAQNVASFQVRYSLQDNTTLGKPKIQYVTATNVDNWGKVQAVEVCLEIYGNEPVDMPAGSTYVNCNGAAVDMTTLAAPRTRRMHLTFRSVYQLRSQGLVGTVL</sequence>
<keyword evidence="1" id="KW-1133">Transmembrane helix</keyword>
<dbReference type="Pfam" id="PF16074">
    <property type="entry name" value="PilW"/>
    <property type="match status" value="1"/>
</dbReference>
<keyword evidence="1" id="KW-0812">Transmembrane</keyword>
<dbReference type="GO" id="GO:0043683">
    <property type="term" value="P:type IV pilus assembly"/>
    <property type="evidence" value="ECO:0007669"/>
    <property type="project" value="InterPro"/>
</dbReference>
<dbReference type="EMBL" id="CP065748">
    <property type="protein sequence ID" value="QPS81156.1"/>
    <property type="molecule type" value="Genomic_DNA"/>
</dbReference>
<evidence type="ECO:0000313" key="2">
    <source>
        <dbReference type="EMBL" id="QPS81156.1"/>
    </source>
</evidence>
<dbReference type="NCBIfam" id="TIGR02532">
    <property type="entry name" value="IV_pilin_GFxxxE"/>
    <property type="match status" value="1"/>
</dbReference>
<organism evidence="2 3">
    <name type="scientific">Delftia lacustris</name>
    <dbReference type="NCBI Taxonomy" id="558537"/>
    <lineage>
        <taxon>Bacteria</taxon>
        <taxon>Pseudomonadati</taxon>
        <taxon>Pseudomonadota</taxon>
        <taxon>Betaproteobacteria</taxon>
        <taxon>Burkholderiales</taxon>
        <taxon>Comamonadaceae</taxon>
        <taxon>Delftia</taxon>
    </lineage>
</organism>
<protein>
    <submittedName>
        <fullName evidence="2">PilW family protein</fullName>
    </submittedName>
</protein>
<gene>
    <name evidence="2" type="ORF">I6G47_30045</name>
</gene>
<reference evidence="2 3" key="1">
    <citation type="submission" date="2020-12" db="EMBL/GenBank/DDBJ databases">
        <title>FDA dAtabase for Regulatory Grade micrObial Sequences (FDA-ARGOS): Supporting development and validation of Infectious Disease Dx tests.</title>
        <authorList>
            <person name="Sproer C."/>
            <person name="Gronow S."/>
            <person name="Severitt S."/>
            <person name="Schroder I."/>
            <person name="Tallon L."/>
            <person name="Sadzewicz L."/>
            <person name="Zhao X."/>
            <person name="Boylan J."/>
            <person name="Ott S."/>
            <person name="Bowen H."/>
            <person name="Vavikolanu K."/>
            <person name="Mehta A."/>
            <person name="Aluvathingal J."/>
            <person name="Nadendla S."/>
            <person name="Lowell S."/>
            <person name="Myers T."/>
            <person name="Yan Y."/>
            <person name="Sichtig H."/>
        </authorList>
    </citation>
    <scope>NUCLEOTIDE SEQUENCE [LARGE SCALE GENOMIC DNA]</scope>
    <source>
        <strain evidence="2 3">FDAARGOS_890</strain>
    </source>
</reference>